<feature type="non-terminal residue" evidence="1">
    <location>
        <position position="1"/>
    </location>
</feature>
<organism evidence="1 2">
    <name type="scientific">Brachionus plicatilis</name>
    <name type="common">Marine rotifer</name>
    <name type="synonym">Brachionus muelleri</name>
    <dbReference type="NCBI Taxonomy" id="10195"/>
    <lineage>
        <taxon>Eukaryota</taxon>
        <taxon>Metazoa</taxon>
        <taxon>Spiralia</taxon>
        <taxon>Gnathifera</taxon>
        <taxon>Rotifera</taxon>
        <taxon>Eurotatoria</taxon>
        <taxon>Monogononta</taxon>
        <taxon>Pseudotrocha</taxon>
        <taxon>Ploima</taxon>
        <taxon>Brachionidae</taxon>
        <taxon>Brachionus</taxon>
    </lineage>
</organism>
<dbReference type="EMBL" id="REGN01010347">
    <property type="protein sequence ID" value="RMZ99233.1"/>
    <property type="molecule type" value="Genomic_DNA"/>
</dbReference>
<sequence length="47" mass="5342">FQDSAETDLAYRGVPRPGLTSELYKANQANCTRRTKRIVPVEPSELY</sequence>
<name>A0A3M7PJR0_BRAPC</name>
<evidence type="ECO:0000313" key="1">
    <source>
        <dbReference type="EMBL" id="RMZ99233.1"/>
    </source>
</evidence>
<comment type="caution">
    <text evidence="1">The sequence shown here is derived from an EMBL/GenBank/DDBJ whole genome shotgun (WGS) entry which is preliminary data.</text>
</comment>
<protein>
    <submittedName>
        <fullName evidence="1">Uncharacterized protein</fullName>
    </submittedName>
</protein>
<dbReference type="Proteomes" id="UP000276133">
    <property type="component" value="Unassembled WGS sequence"/>
</dbReference>
<dbReference type="AlphaFoldDB" id="A0A3M7PJR0"/>
<evidence type="ECO:0000313" key="2">
    <source>
        <dbReference type="Proteomes" id="UP000276133"/>
    </source>
</evidence>
<proteinExistence type="predicted"/>
<keyword evidence="2" id="KW-1185">Reference proteome</keyword>
<gene>
    <name evidence="1" type="ORF">BpHYR1_044276</name>
</gene>
<accession>A0A3M7PJR0</accession>
<reference evidence="1 2" key="1">
    <citation type="journal article" date="2018" name="Sci. Rep.">
        <title>Genomic signatures of local adaptation to the degree of environmental predictability in rotifers.</title>
        <authorList>
            <person name="Franch-Gras L."/>
            <person name="Hahn C."/>
            <person name="Garcia-Roger E.M."/>
            <person name="Carmona M.J."/>
            <person name="Serra M."/>
            <person name="Gomez A."/>
        </authorList>
    </citation>
    <scope>NUCLEOTIDE SEQUENCE [LARGE SCALE GENOMIC DNA]</scope>
    <source>
        <strain evidence="1">HYR1</strain>
    </source>
</reference>